<dbReference type="Proteomes" id="UP000054279">
    <property type="component" value="Unassembled WGS sequence"/>
</dbReference>
<proteinExistence type="inferred from homology"/>
<dbReference type="InterPro" id="IPR013766">
    <property type="entry name" value="Thioredoxin_domain"/>
</dbReference>
<evidence type="ECO:0000256" key="5">
    <source>
        <dbReference type="ARBA" id="ARBA00023284"/>
    </source>
</evidence>
<evidence type="ECO:0000256" key="7">
    <source>
        <dbReference type="ARBA" id="ARBA00074156"/>
    </source>
</evidence>
<evidence type="ECO:0000256" key="6">
    <source>
        <dbReference type="ARBA" id="ARBA00063543"/>
    </source>
</evidence>
<keyword evidence="14" id="KW-1185">Reference proteome</keyword>
<dbReference type="InterPro" id="IPR013740">
    <property type="entry name" value="Redoxin"/>
</dbReference>
<dbReference type="OrthoDB" id="195498at2759"/>
<reference evidence="13 14" key="1">
    <citation type="submission" date="2014-06" db="EMBL/GenBank/DDBJ databases">
        <title>Evolutionary Origins and Diversification of the Mycorrhizal Mutualists.</title>
        <authorList>
            <consortium name="DOE Joint Genome Institute"/>
            <consortium name="Mycorrhizal Genomics Consortium"/>
            <person name="Kohler A."/>
            <person name="Kuo A."/>
            <person name="Nagy L.G."/>
            <person name="Floudas D."/>
            <person name="Copeland A."/>
            <person name="Barry K.W."/>
            <person name="Cichocki N."/>
            <person name="Veneault-Fourrey C."/>
            <person name="LaButti K."/>
            <person name="Lindquist E.A."/>
            <person name="Lipzen A."/>
            <person name="Lundell T."/>
            <person name="Morin E."/>
            <person name="Murat C."/>
            <person name="Riley R."/>
            <person name="Ohm R."/>
            <person name="Sun H."/>
            <person name="Tunlid A."/>
            <person name="Henrissat B."/>
            <person name="Grigoriev I.V."/>
            <person name="Hibbett D.S."/>
            <person name="Martin F."/>
        </authorList>
    </citation>
    <scope>NUCLEOTIDE SEQUENCE [LARGE SCALE GENOMIC DNA]</scope>
    <source>
        <strain evidence="13 14">SS14</strain>
    </source>
</reference>
<keyword evidence="2 11" id="KW-0575">Peroxidase</keyword>
<protein>
    <recommendedName>
        <fullName evidence="7">Putative peroxiredoxin</fullName>
    </recommendedName>
    <alternativeName>
        <fullName evidence="8">Thioredoxin reductase</fullName>
    </alternativeName>
    <alternativeName>
        <fullName evidence="9">Thioredoxin-dependent peroxiredoxin</fullName>
    </alternativeName>
</protein>
<comment type="function">
    <text evidence="11">Thiol-specific peroxidase that catalyzes the reduction of hydrogen peroxide and organic hydroperoxides to water and alcohols, respectively. Plays a role in cell protection against oxidative stress by detoxifying peroxides.</text>
</comment>
<dbReference type="HOGENOM" id="CLU_072440_1_1_1"/>
<evidence type="ECO:0000256" key="3">
    <source>
        <dbReference type="ARBA" id="ARBA00022862"/>
    </source>
</evidence>
<dbReference type="Gene3D" id="3.40.30.10">
    <property type="entry name" value="Glutaredoxin"/>
    <property type="match status" value="1"/>
</dbReference>
<dbReference type="FunFam" id="3.40.30.10:FF:000020">
    <property type="entry name" value="Peroxiredoxin"/>
    <property type="match status" value="1"/>
</dbReference>
<dbReference type="GO" id="GO:0045454">
    <property type="term" value="P:cell redox homeostasis"/>
    <property type="evidence" value="ECO:0007669"/>
    <property type="project" value="TreeGrafter"/>
</dbReference>
<dbReference type="Pfam" id="PF08534">
    <property type="entry name" value="Redoxin"/>
    <property type="match status" value="1"/>
</dbReference>
<dbReference type="EMBL" id="KN837208">
    <property type="protein sequence ID" value="KIJ33749.1"/>
    <property type="molecule type" value="Genomic_DNA"/>
</dbReference>
<dbReference type="AlphaFoldDB" id="A0A0C9UG12"/>
<keyword evidence="5 11" id="KW-0676">Redox-active center</keyword>
<evidence type="ECO:0000256" key="1">
    <source>
        <dbReference type="ARBA" id="ARBA00010505"/>
    </source>
</evidence>
<organism evidence="13 14">
    <name type="scientific">Sphaerobolus stellatus (strain SS14)</name>
    <dbReference type="NCBI Taxonomy" id="990650"/>
    <lineage>
        <taxon>Eukaryota</taxon>
        <taxon>Fungi</taxon>
        <taxon>Dikarya</taxon>
        <taxon>Basidiomycota</taxon>
        <taxon>Agaricomycotina</taxon>
        <taxon>Agaricomycetes</taxon>
        <taxon>Phallomycetidae</taxon>
        <taxon>Geastrales</taxon>
        <taxon>Sphaerobolaceae</taxon>
        <taxon>Sphaerobolus</taxon>
    </lineage>
</organism>
<dbReference type="InterPro" id="IPR037944">
    <property type="entry name" value="PRX5-like"/>
</dbReference>
<evidence type="ECO:0000256" key="9">
    <source>
        <dbReference type="ARBA" id="ARBA00079296"/>
    </source>
</evidence>
<dbReference type="PROSITE" id="PS51352">
    <property type="entry name" value="THIOREDOXIN_2"/>
    <property type="match status" value="1"/>
</dbReference>
<dbReference type="GO" id="GO:0042744">
    <property type="term" value="P:hydrogen peroxide catabolic process"/>
    <property type="evidence" value="ECO:0007669"/>
    <property type="project" value="TreeGrafter"/>
</dbReference>
<evidence type="ECO:0000256" key="2">
    <source>
        <dbReference type="ARBA" id="ARBA00022559"/>
    </source>
</evidence>
<keyword evidence="3 11" id="KW-0049">Antioxidant</keyword>
<dbReference type="PANTHER" id="PTHR10430:SF16">
    <property type="entry name" value="PEROXIREDOXIN-5, MITOCHONDRIAL"/>
    <property type="match status" value="1"/>
</dbReference>
<feature type="active site" description="Cysteine sulfenic acid (-SOH) intermediate" evidence="10">
    <location>
        <position position="57"/>
    </location>
</feature>
<gene>
    <name evidence="13" type="ORF">M422DRAFT_35384</name>
</gene>
<feature type="domain" description="Thioredoxin" evidence="12">
    <location>
        <begin position="2"/>
        <end position="165"/>
    </location>
</feature>
<evidence type="ECO:0000259" key="12">
    <source>
        <dbReference type="PROSITE" id="PS51352"/>
    </source>
</evidence>
<evidence type="ECO:0000313" key="13">
    <source>
        <dbReference type="EMBL" id="KIJ33749.1"/>
    </source>
</evidence>
<evidence type="ECO:0000256" key="10">
    <source>
        <dbReference type="PIRSR" id="PIRSR637944-1"/>
    </source>
</evidence>
<dbReference type="GO" id="GO:0034599">
    <property type="term" value="P:cellular response to oxidative stress"/>
    <property type="evidence" value="ECO:0007669"/>
    <property type="project" value="InterPro"/>
</dbReference>
<evidence type="ECO:0000256" key="4">
    <source>
        <dbReference type="ARBA" id="ARBA00023002"/>
    </source>
</evidence>
<evidence type="ECO:0000256" key="11">
    <source>
        <dbReference type="RuleBase" id="RU366011"/>
    </source>
</evidence>
<dbReference type="InterPro" id="IPR036249">
    <property type="entry name" value="Thioredoxin-like_sf"/>
</dbReference>
<dbReference type="PANTHER" id="PTHR10430">
    <property type="entry name" value="PEROXIREDOXIN"/>
    <property type="match status" value="1"/>
</dbReference>
<keyword evidence="4 11" id="KW-0560">Oxidoreductase</keyword>
<evidence type="ECO:0000313" key="14">
    <source>
        <dbReference type="Proteomes" id="UP000054279"/>
    </source>
</evidence>
<comment type="subunit">
    <text evidence="6">Homodimer; disulfide-linked, upon oxidation.</text>
</comment>
<sequence>MVQVGDIIPSYKFPYVPYSEELENHGACGVPTTLNTDQWKGKLVVLVGVPGAFTPGCHVTHIPPYVARAKELKAKGADAVVFVAANDLFVMSAWGRVVGAKNDIIFVSDPNAEFASKLGLSLDLSAQGLGLRTARFALILDDLKVKYVGHDHEEIKESTIDAVLSNWPRTS</sequence>
<dbReference type="SUPFAM" id="SSF52833">
    <property type="entry name" value="Thioredoxin-like"/>
    <property type="match status" value="1"/>
</dbReference>
<name>A0A0C9UG12_SPHS4</name>
<dbReference type="GO" id="GO:0008379">
    <property type="term" value="F:thioredoxin peroxidase activity"/>
    <property type="evidence" value="ECO:0007669"/>
    <property type="project" value="InterPro"/>
</dbReference>
<comment type="similarity">
    <text evidence="1 11">Belongs to the peroxiredoxin family. Prx5 subfamily.</text>
</comment>
<dbReference type="GO" id="GO:0005777">
    <property type="term" value="C:peroxisome"/>
    <property type="evidence" value="ECO:0007669"/>
    <property type="project" value="TreeGrafter"/>
</dbReference>
<dbReference type="GO" id="GO:0005739">
    <property type="term" value="C:mitochondrion"/>
    <property type="evidence" value="ECO:0007669"/>
    <property type="project" value="TreeGrafter"/>
</dbReference>
<dbReference type="CDD" id="cd03013">
    <property type="entry name" value="PRX5_like"/>
    <property type="match status" value="1"/>
</dbReference>
<accession>A0A0C9UG12</accession>
<evidence type="ECO:0000256" key="8">
    <source>
        <dbReference type="ARBA" id="ARBA00076301"/>
    </source>
</evidence>